<evidence type="ECO:0000313" key="4">
    <source>
        <dbReference type="Proteomes" id="UP000587462"/>
    </source>
</evidence>
<dbReference type="RefSeq" id="WP_171079427.1">
    <property type="nucleotide sequence ID" value="NZ_BNBU01000001.1"/>
</dbReference>
<feature type="domain" description="HD/PDEase" evidence="2">
    <location>
        <begin position="22"/>
        <end position="153"/>
    </location>
</feature>
<dbReference type="NCBIfam" id="TIGR00277">
    <property type="entry name" value="HDIG"/>
    <property type="match status" value="1"/>
</dbReference>
<evidence type="ECO:0000259" key="2">
    <source>
        <dbReference type="SMART" id="SM00471"/>
    </source>
</evidence>
<dbReference type="InterPro" id="IPR006675">
    <property type="entry name" value="HDIG_dom"/>
</dbReference>
<accession>A0A7Y7E6T3</accession>
<dbReference type="SUPFAM" id="SSF109604">
    <property type="entry name" value="HD-domain/PDEase-like"/>
    <property type="match status" value="1"/>
</dbReference>
<sequence>MALPTPDEARALHEKYAPTREAFELVHGHCEIVRRMAEQLMPRTLDADLVRAGALLHDIGVYRLYDGTGRLDHRSYIRHGILGHEILRAEGLPEQLCRFCSCHTGVGLTADDIRRQQLPLPVADYVAESPEEQLVMYADKFHTKSTPPRFLSAAEYADHVQRFGQDKVDAFHALRERFGEPDVTAMQRTAASAALPAPRSCAADTPSRSRA</sequence>
<name>A0A7Y7E6T3_STRMO</name>
<evidence type="ECO:0000313" key="3">
    <source>
        <dbReference type="EMBL" id="NVK77639.1"/>
    </source>
</evidence>
<dbReference type="AlphaFoldDB" id="A0A7Y7E6T3"/>
<feature type="region of interest" description="Disordered" evidence="1">
    <location>
        <begin position="190"/>
        <end position="211"/>
    </location>
</feature>
<comment type="caution">
    <text evidence="3">The sequence shown here is derived from an EMBL/GenBank/DDBJ whole genome shotgun (WGS) entry which is preliminary data.</text>
</comment>
<keyword evidence="4" id="KW-1185">Reference proteome</keyword>
<dbReference type="InterPro" id="IPR006674">
    <property type="entry name" value="HD_domain"/>
</dbReference>
<dbReference type="InterPro" id="IPR003607">
    <property type="entry name" value="HD/PDEase_dom"/>
</dbReference>
<protein>
    <submittedName>
        <fullName evidence="3">HDIG domain-containing protein</fullName>
    </submittedName>
</protein>
<reference evidence="3 4" key="1">
    <citation type="submission" date="2020-04" db="EMBL/GenBank/DDBJ databases">
        <title>Draft Genome Sequence of Streptomyces morookaense DSM 40503, an 8-azaguanine-producing strain.</title>
        <authorList>
            <person name="Qi J."/>
            <person name="Gao J.-M."/>
        </authorList>
    </citation>
    <scope>NUCLEOTIDE SEQUENCE [LARGE SCALE GENOMIC DNA]</scope>
    <source>
        <strain evidence="3 4">DSM 40503</strain>
    </source>
</reference>
<dbReference type="Gene3D" id="1.10.3210.10">
    <property type="entry name" value="Hypothetical protein af1432"/>
    <property type="match status" value="1"/>
</dbReference>
<evidence type="ECO:0000256" key="1">
    <source>
        <dbReference type="SAM" id="MobiDB-lite"/>
    </source>
</evidence>
<proteinExistence type="predicted"/>
<organism evidence="3 4">
    <name type="scientific">Streptomyces morookaense</name>
    <name type="common">Streptoverticillium morookaense</name>
    <dbReference type="NCBI Taxonomy" id="1970"/>
    <lineage>
        <taxon>Bacteria</taxon>
        <taxon>Bacillati</taxon>
        <taxon>Actinomycetota</taxon>
        <taxon>Actinomycetes</taxon>
        <taxon>Kitasatosporales</taxon>
        <taxon>Streptomycetaceae</taxon>
        <taxon>Streptomyces</taxon>
    </lineage>
</organism>
<dbReference type="SMART" id="SM00471">
    <property type="entry name" value="HDc"/>
    <property type="match status" value="1"/>
</dbReference>
<dbReference type="Proteomes" id="UP000587462">
    <property type="component" value="Unassembled WGS sequence"/>
</dbReference>
<dbReference type="EMBL" id="JABBXF010000014">
    <property type="protein sequence ID" value="NVK77639.1"/>
    <property type="molecule type" value="Genomic_DNA"/>
</dbReference>
<dbReference type="Pfam" id="PF01966">
    <property type="entry name" value="HD"/>
    <property type="match status" value="1"/>
</dbReference>
<dbReference type="CDD" id="cd00077">
    <property type="entry name" value="HDc"/>
    <property type="match status" value="1"/>
</dbReference>
<gene>
    <name evidence="3" type="ORF">HG542_08160</name>
</gene>